<gene>
    <name evidence="12" type="primary">bioF</name>
    <name evidence="12" type="ORF">COW11_04445</name>
</gene>
<comment type="catalytic activity">
    <reaction evidence="8 10">
        <text>6-carboxyhexanoyl-[ACP] + L-alanine + H(+) = (8S)-8-amino-7-oxononanoate + holo-[ACP] + CO2</text>
        <dbReference type="Rhea" id="RHEA:42288"/>
        <dbReference type="Rhea" id="RHEA-COMP:9685"/>
        <dbReference type="Rhea" id="RHEA-COMP:9955"/>
        <dbReference type="ChEBI" id="CHEBI:15378"/>
        <dbReference type="ChEBI" id="CHEBI:16526"/>
        <dbReference type="ChEBI" id="CHEBI:57972"/>
        <dbReference type="ChEBI" id="CHEBI:64479"/>
        <dbReference type="ChEBI" id="CHEBI:78846"/>
        <dbReference type="ChEBI" id="CHEBI:149468"/>
        <dbReference type="EC" id="2.3.1.47"/>
    </reaction>
</comment>
<dbReference type="GO" id="GO:0008710">
    <property type="term" value="F:8-amino-7-oxononanoate synthase activity"/>
    <property type="evidence" value="ECO:0007669"/>
    <property type="project" value="UniProtKB-UniRule"/>
</dbReference>
<evidence type="ECO:0000256" key="4">
    <source>
        <dbReference type="ARBA" id="ARBA00011738"/>
    </source>
</evidence>
<keyword evidence="6" id="KW-0093">Biotin biosynthesis</keyword>
<evidence type="ECO:0000256" key="3">
    <source>
        <dbReference type="ARBA" id="ARBA00010008"/>
    </source>
</evidence>
<dbReference type="PANTHER" id="PTHR13693">
    <property type="entry name" value="CLASS II AMINOTRANSFERASE/8-AMINO-7-OXONONANOATE SYNTHASE"/>
    <property type="match status" value="1"/>
</dbReference>
<protein>
    <recommendedName>
        <fullName evidence="10">8-amino-7-ketopelargonate synthase</fullName>
        <ecNumber evidence="10">2.3.1.47</ecNumber>
    </recommendedName>
</protein>
<dbReference type="InterPro" id="IPR004723">
    <property type="entry name" value="AONS_Archaea/Proteobacteria"/>
</dbReference>
<dbReference type="PANTHER" id="PTHR13693:SF77">
    <property type="entry name" value="8-AMINO-7-OXONONANOATE SYNTHASE"/>
    <property type="match status" value="1"/>
</dbReference>
<dbReference type="InterPro" id="IPR015424">
    <property type="entry name" value="PyrdxlP-dep_Trfase"/>
</dbReference>
<accession>A0A2J0LJJ8</accession>
<evidence type="ECO:0000256" key="2">
    <source>
        <dbReference type="ARBA" id="ARBA00004746"/>
    </source>
</evidence>
<dbReference type="EC" id="2.3.1.47" evidence="10"/>
<comment type="subunit">
    <text evidence="4 10">Homodimer.</text>
</comment>
<dbReference type="UniPathway" id="UPA00078"/>
<evidence type="ECO:0000256" key="8">
    <source>
        <dbReference type="ARBA" id="ARBA00047715"/>
    </source>
</evidence>
<evidence type="ECO:0000256" key="10">
    <source>
        <dbReference type="RuleBase" id="RU003693"/>
    </source>
</evidence>
<evidence type="ECO:0000256" key="5">
    <source>
        <dbReference type="ARBA" id="ARBA00022679"/>
    </source>
</evidence>
<evidence type="ECO:0000256" key="1">
    <source>
        <dbReference type="ARBA" id="ARBA00001933"/>
    </source>
</evidence>
<evidence type="ECO:0000313" key="13">
    <source>
        <dbReference type="Proteomes" id="UP000231267"/>
    </source>
</evidence>
<evidence type="ECO:0000256" key="9">
    <source>
        <dbReference type="PIRSR" id="PIRSR604723-51"/>
    </source>
</evidence>
<comment type="pathway">
    <text evidence="2 10">Cofactor biosynthesis; biotin biosynthesis.</text>
</comment>
<reference evidence="12 13" key="1">
    <citation type="submission" date="2017-09" db="EMBL/GenBank/DDBJ databases">
        <title>Depth-based differentiation of microbial function through sediment-hosted aquifers and enrichment of novel symbionts in the deep terrestrial subsurface.</title>
        <authorList>
            <person name="Probst A.J."/>
            <person name="Ladd B."/>
            <person name="Jarett J.K."/>
            <person name="Geller-Mcgrath D.E."/>
            <person name="Sieber C.M."/>
            <person name="Emerson J.B."/>
            <person name="Anantharaman K."/>
            <person name="Thomas B.C."/>
            <person name="Malmstrom R."/>
            <person name="Stieglmeier M."/>
            <person name="Klingl A."/>
            <person name="Woyke T."/>
            <person name="Ryan C.M."/>
            <person name="Banfield J.F."/>
        </authorList>
    </citation>
    <scope>NUCLEOTIDE SEQUENCE [LARGE SCALE GENOMIC DNA]</scope>
    <source>
        <strain evidence="12">CG12_big_fil_rev_8_21_14_0_65_43_15</strain>
    </source>
</reference>
<organism evidence="12 13">
    <name type="scientific">Candidatus Taenaricola geysiri</name>
    <dbReference type="NCBI Taxonomy" id="1974752"/>
    <lineage>
        <taxon>Bacteria</taxon>
        <taxon>Pseudomonadati</taxon>
        <taxon>Candidatus Omnitrophota</taxon>
        <taxon>Candidatus Taenaricola</taxon>
    </lineage>
</organism>
<comment type="function">
    <text evidence="10">Catalyzes the decarboxylative condensation of pimeloyl-[acyl-carrier protein] and L-alanine to produce 8-amino-7-oxononanoate (AON), [acyl-carrier protein], and carbon dioxide.</text>
</comment>
<dbReference type="AlphaFoldDB" id="A0A2J0LJJ8"/>
<feature type="domain" description="Aminotransferase class I/classII large" evidence="11">
    <location>
        <begin position="24"/>
        <end position="355"/>
    </location>
</feature>
<evidence type="ECO:0000259" key="11">
    <source>
        <dbReference type="Pfam" id="PF00155"/>
    </source>
</evidence>
<dbReference type="SUPFAM" id="SSF53383">
    <property type="entry name" value="PLP-dependent transferases"/>
    <property type="match status" value="1"/>
</dbReference>
<keyword evidence="5 10" id="KW-0808">Transferase</keyword>
<dbReference type="FunFam" id="3.40.640.10:FF:000006">
    <property type="entry name" value="5-aminolevulinate synthase, mitochondrial"/>
    <property type="match status" value="1"/>
</dbReference>
<dbReference type="InterPro" id="IPR001917">
    <property type="entry name" value="Aminotrans_II_pyridoxalP_BS"/>
</dbReference>
<comment type="cofactor">
    <cofactor evidence="1 9 10">
        <name>pyridoxal 5'-phosphate</name>
        <dbReference type="ChEBI" id="CHEBI:597326"/>
    </cofactor>
</comment>
<dbReference type="Gene3D" id="3.40.640.10">
    <property type="entry name" value="Type I PLP-dependent aspartate aminotransferase-like (Major domain)"/>
    <property type="match status" value="1"/>
</dbReference>
<comment type="similarity">
    <text evidence="3 10">Belongs to the class-II pyridoxal-phosphate-dependent aminotransferase family. BioF subfamily.</text>
</comment>
<evidence type="ECO:0000256" key="6">
    <source>
        <dbReference type="ARBA" id="ARBA00022756"/>
    </source>
</evidence>
<evidence type="ECO:0000256" key="7">
    <source>
        <dbReference type="ARBA" id="ARBA00022898"/>
    </source>
</evidence>
<name>A0A2J0LJJ8_9BACT</name>
<dbReference type="Gene3D" id="3.90.1150.10">
    <property type="entry name" value="Aspartate Aminotransferase, domain 1"/>
    <property type="match status" value="1"/>
</dbReference>
<sequence>MFKQELQKLEEQGLLRSLREVKPGVINLCSNNYLGLAEHPALKEAAMDAIKKYGTSVSASRLISGTTTLHKKLEEKLAEFKAAEAALVFNSGYTANVGIISALVGRGDIIFSDKLNHASIVDGCLLSGAELKRYPHCDTSVLENSLKGSDPYGKKLIVTDTVFSMDGDIAPLPEIVALAKKYDCMLMVDEAHATGVLGKNGKGALEHFNIKEKDIIQMGTLSKALGSFGGYVVGSKELIDYLINKSRAFIYTTALPAPVVAASIAALDVIKNEPGLRKQLWDNVRFFDKEARTQIIPILIGDSKRAVDISKQLLDEGIFIQAIRPPTVPKGQARLRVTITATHTRKDLEYALEKIKKYCVCPRLGKRAVRVASSGGLL</sequence>
<dbReference type="InterPro" id="IPR015422">
    <property type="entry name" value="PyrdxlP-dep_Trfase_small"/>
</dbReference>
<dbReference type="GO" id="GO:0009102">
    <property type="term" value="P:biotin biosynthetic process"/>
    <property type="evidence" value="ECO:0007669"/>
    <property type="project" value="UniProtKB-UniRule"/>
</dbReference>
<evidence type="ECO:0000313" key="12">
    <source>
        <dbReference type="EMBL" id="PIW66220.1"/>
    </source>
</evidence>
<dbReference type="Pfam" id="PF00155">
    <property type="entry name" value="Aminotran_1_2"/>
    <property type="match status" value="1"/>
</dbReference>
<dbReference type="EMBL" id="PFGP01000104">
    <property type="protein sequence ID" value="PIW66220.1"/>
    <property type="molecule type" value="Genomic_DNA"/>
</dbReference>
<comment type="caution">
    <text evidence="12">The sequence shown here is derived from an EMBL/GenBank/DDBJ whole genome shotgun (WGS) entry which is preliminary data.</text>
</comment>
<proteinExistence type="inferred from homology"/>
<dbReference type="CDD" id="cd06454">
    <property type="entry name" value="KBL_like"/>
    <property type="match status" value="1"/>
</dbReference>
<dbReference type="InterPro" id="IPR050087">
    <property type="entry name" value="AON_synthase_class-II"/>
</dbReference>
<dbReference type="InterPro" id="IPR004839">
    <property type="entry name" value="Aminotransferase_I/II_large"/>
</dbReference>
<dbReference type="GO" id="GO:0030170">
    <property type="term" value="F:pyridoxal phosphate binding"/>
    <property type="evidence" value="ECO:0007669"/>
    <property type="project" value="InterPro"/>
</dbReference>
<dbReference type="NCBIfam" id="TIGR00858">
    <property type="entry name" value="bioF"/>
    <property type="match status" value="1"/>
</dbReference>
<dbReference type="Proteomes" id="UP000231267">
    <property type="component" value="Unassembled WGS sequence"/>
</dbReference>
<dbReference type="InterPro" id="IPR015421">
    <property type="entry name" value="PyrdxlP-dep_Trfase_major"/>
</dbReference>
<feature type="modified residue" description="N6-(pyridoxal phosphate)lysine" evidence="9">
    <location>
        <position position="223"/>
    </location>
</feature>
<keyword evidence="7 9" id="KW-0663">Pyridoxal phosphate</keyword>
<dbReference type="PROSITE" id="PS00599">
    <property type="entry name" value="AA_TRANSFER_CLASS_2"/>
    <property type="match status" value="1"/>
</dbReference>